<gene>
    <name evidence="2" type="ORF">HMPREF0372_00142</name>
</gene>
<dbReference type="RefSeq" id="WP_007488026.1">
    <property type="nucleotide sequence ID" value="NZ_JH417628.1"/>
</dbReference>
<sequence>MKNTIPYAGQNIAYWTKRAPGYSSVNQEELRTGQRRVWSHALDSRIQEHFPNRLRESIRVLDVGTGPGFFAIVLTLLGYQVTAVDYTPAMLDQARKNAGNLAEQINFLAMNAEELTFPDNSFDVVVSRNLTWNLHAPHKAYEQWSRVLKLGGLLLNFDANWYRYLYDDRAKAQHQTDRENVRLTGAEDDTAGTDVTAMEAIARQAPLSLHIRPAWDLETLAGFGMEASADPEVWKQVWTQDEWVNNASTPMFLISAEKPIGIGANAS</sequence>
<dbReference type="CDD" id="cd02440">
    <property type="entry name" value="AdoMet_MTases"/>
    <property type="match status" value="1"/>
</dbReference>
<reference evidence="2 3" key="1">
    <citation type="submission" date="2011-08" db="EMBL/GenBank/DDBJ databases">
        <authorList>
            <person name="Weinstock G."/>
            <person name="Sodergren E."/>
            <person name="Clifton S."/>
            <person name="Fulton L."/>
            <person name="Fulton B."/>
            <person name="Courtney L."/>
            <person name="Fronick C."/>
            <person name="Harrison M."/>
            <person name="Strong C."/>
            <person name="Farmer C."/>
            <person name="Delahaunty K."/>
            <person name="Markovic C."/>
            <person name="Hall O."/>
            <person name="Minx P."/>
            <person name="Tomlinson C."/>
            <person name="Mitreva M."/>
            <person name="Hou S."/>
            <person name="Chen J."/>
            <person name="Wollam A."/>
            <person name="Pepin K.H."/>
            <person name="Johnson M."/>
            <person name="Bhonagiri V."/>
            <person name="Zhang X."/>
            <person name="Suruliraj S."/>
            <person name="Warren W."/>
            <person name="Chinwalla A."/>
            <person name="Mardis E.R."/>
            <person name="Wilson R.K."/>
        </authorList>
    </citation>
    <scope>NUCLEOTIDE SEQUENCE [LARGE SCALE GENOMIC DNA]</scope>
    <source>
        <strain evidence="2 3">ATCC 29863</strain>
    </source>
</reference>
<evidence type="ECO:0000259" key="1">
    <source>
        <dbReference type="Pfam" id="PF08241"/>
    </source>
</evidence>
<dbReference type="PANTHER" id="PTHR43591:SF24">
    <property type="entry name" value="2-METHOXY-6-POLYPRENYL-1,4-BENZOQUINOL METHYLASE, MITOCHONDRIAL"/>
    <property type="match status" value="1"/>
</dbReference>
<dbReference type="InterPro" id="IPR029063">
    <property type="entry name" value="SAM-dependent_MTases_sf"/>
</dbReference>
<proteinExistence type="predicted"/>
<dbReference type="Gene3D" id="3.40.50.150">
    <property type="entry name" value="Vaccinia Virus protein VP39"/>
    <property type="match status" value="1"/>
</dbReference>
<keyword evidence="2" id="KW-0808">Transferase</keyword>
<dbReference type="EMBL" id="AGCK01000013">
    <property type="protein sequence ID" value="EHM55185.1"/>
    <property type="molecule type" value="Genomic_DNA"/>
</dbReference>
<dbReference type="InterPro" id="IPR013216">
    <property type="entry name" value="Methyltransf_11"/>
</dbReference>
<name>G9YKY2_FLAPL</name>
<protein>
    <submittedName>
        <fullName evidence="2">Methyltransferase domain protein</fullName>
    </submittedName>
</protein>
<dbReference type="PANTHER" id="PTHR43591">
    <property type="entry name" value="METHYLTRANSFERASE"/>
    <property type="match status" value="1"/>
</dbReference>
<dbReference type="HOGENOM" id="CLU_037990_4_0_9"/>
<dbReference type="Proteomes" id="UP000004459">
    <property type="component" value="Unassembled WGS sequence"/>
</dbReference>
<comment type="caution">
    <text evidence="2">The sequence shown here is derived from an EMBL/GenBank/DDBJ whole genome shotgun (WGS) entry which is preliminary data.</text>
</comment>
<dbReference type="Pfam" id="PF08241">
    <property type="entry name" value="Methyltransf_11"/>
    <property type="match status" value="1"/>
</dbReference>
<organism evidence="2 3">
    <name type="scientific">Flavonifractor plautii ATCC 29863</name>
    <dbReference type="NCBI Taxonomy" id="411475"/>
    <lineage>
        <taxon>Bacteria</taxon>
        <taxon>Bacillati</taxon>
        <taxon>Bacillota</taxon>
        <taxon>Clostridia</taxon>
        <taxon>Eubacteriales</taxon>
        <taxon>Oscillospiraceae</taxon>
        <taxon>Flavonifractor</taxon>
    </lineage>
</organism>
<dbReference type="AlphaFoldDB" id="G9YKY2"/>
<evidence type="ECO:0000313" key="2">
    <source>
        <dbReference type="EMBL" id="EHM55185.1"/>
    </source>
</evidence>
<feature type="domain" description="Methyltransferase type 11" evidence="1">
    <location>
        <begin position="61"/>
        <end position="155"/>
    </location>
</feature>
<dbReference type="SUPFAM" id="SSF53335">
    <property type="entry name" value="S-adenosyl-L-methionine-dependent methyltransferases"/>
    <property type="match status" value="1"/>
</dbReference>
<dbReference type="GeneID" id="63973231"/>
<accession>G9YKY2</accession>
<dbReference type="PATRIC" id="fig|411475.3.peg.124"/>
<evidence type="ECO:0000313" key="3">
    <source>
        <dbReference type="Proteomes" id="UP000004459"/>
    </source>
</evidence>
<keyword evidence="2" id="KW-0489">Methyltransferase</keyword>
<dbReference type="GO" id="GO:0032259">
    <property type="term" value="P:methylation"/>
    <property type="evidence" value="ECO:0007669"/>
    <property type="project" value="UniProtKB-KW"/>
</dbReference>
<dbReference type="GO" id="GO:0008757">
    <property type="term" value="F:S-adenosylmethionine-dependent methyltransferase activity"/>
    <property type="evidence" value="ECO:0007669"/>
    <property type="project" value="InterPro"/>
</dbReference>